<name>A0A0L8LDC1_STRVR</name>
<reference evidence="1 2" key="1">
    <citation type="submission" date="2015-06" db="EMBL/GenBank/DDBJ databases">
        <authorList>
            <person name="Hoefler B.C."/>
            <person name="Straight P.D."/>
        </authorList>
    </citation>
    <scope>NUCLEOTIDE SEQUENCE [LARGE SCALE GENOMIC DNA]</scope>
    <source>
        <strain evidence="1 2">NRRL 3427</strain>
    </source>
</reference>
<accession>A0A0L8LDC1</accession>
<dbReference type="EMBL" id="LGUP01000011">
    <property type="protein sequence ID" value="KOG36248.1"/>
    <property type="molecule type" value="Genomic_DNA"/>
</dbReference>
<evidence type="ECO:0000313" key="1">
    <source>
        <dbReference type="EMBL" id="KOG36248.1"/>
    </source>
</evidence>
<protein>
    <submittedName>
        <fullName evidence="1">Uncharacterized protein</fullName>
    </submittedName>
</protein>
<dbReference type="PATRIC" id="fig|1938.6.peg.537"/>
<organism evidence="1 2">
    <name type="scientific">Streptomyces viridochromogenes</name>
    <dbReference type="NCBI Taxonomy" id="1938"/>
    <lineage>
        <taxon>Bacteria</taxon>
        <taxon>Bacillati</taxon>
        <taxon>Actinomycetota</taxon>
        <taxon>Actinomycetes</taxon>
        <taxon>Kitasatosporales</taxon>
        <taxon>Streptomycetaceae</taxon>
        <taxon>Streptomyces</taxon>
    </lineage>
</organism>
<evidence type="ECO:0000313" key="2">
    <source>
        <dbReference type="Proteomes" id="UP000037023"/>
    </source>
</evidence>
<dbReference type="AlphaFoldDB" id="A0A0L8LDC1"/>
<comment type="caution">
    <text evidence="1">The sequence shown here is derived from an EMBL/GenBank/DDBJ whole genome shotgun (WGS) entry which is preliminary data.</text>
</comment>
<proteinExistence type="predicted"/>
<dbReference type="Proteomes" id="UP000037023">
    <property type="component" value="Unassembled WGS sequence"/>
</dbReference>
<gene>
    <name evidence="1" type="ORF">ADK34_02510</name>
</gene>
<sequence length="66" mass="7170">MRVLPTASSADRLRAWSASIGPRWSMMRSAADLLQAASRGDRPGLVAPLRDVVDKITIIGFVLPHD</sequence>